<dbReference type="SMART" id="SM00387">
    <property type="entry name" value="HATPase_c"/>
    <property type="match status" value="1"/>
</dbReference>
<keyword evidence="5" id="KW-0808">Transferase</keyword>
<evidence type="ECO:0000256" key="5">
    <source>
        <dbReference type="ARBA" id="ARBA00022679"/>
    </source>
</evidence>
<accession>A0A5B8S2D4</accession>
<keyword evidence="9 10" id="KW-0472">Membrane</keyword>
<dbReference type="InterPro" id="IPR050428">
    <property type="entry name" value="TCS_sensor_his_kinase"/>
</dbReference>
<dbReference type="Pfam" id="PF02518">
    <property type="entry name" value="HATPase_c"/>
    <property type="match status" value="1"/>
</dbReference>
<keyword evidence="13" id="KW-1185">Reference proteome</keyword>
<dbReference type="SUPFAM" id="SSF55874">
    <property type="entry name" value="ATPase domain of HSP90 chaperone/DNA topoisomerase II/histidine kinase"/>
    <property type="match status" value="1"/>
</dbReference>
<evidence type="ECO:0000256" key="8">
    <source>
        <dbReference type="ARBA" id="ARBA00022989"/>
    </source>
</evidence>
<protein>
    <recommendedName>
        <fullName evidence="3">histidine kinase</fullName>
        <ecNumber evidence="3">2.7.13.3</ecNumber>
    </recommendedName>
</protein>
<name>A0A5B8S2D4_9SPHN</name>
<dbReference type="InterPro" id="IPR005467">
    <property type="entry name" value="His_kinase_dom"/>
</dbReference>
<evidence type="ECO:0000256" key="1">
    <source>
        <dbReference type="ARBA" id="ARBA00000085"/>
    </source>
</evidence>
<keyword evidence="4" id="KW-0597">Phosphoprotein</keyword>
<keyword evidence="6 10" id="KW-0812">Transmembrane</keyword>
<dbReference type="Proteomes" id="UP000321172">
    <property type="component" value="Chromosome"/>
</dbReference>
<evidence type="ECO:0000256" key="9">
    <source>
        <dbReference type="ARBA" id="ARBA00023136"/>
    </source>
</evidence>
<organism evidence="12 13">
    <name type="scientific">Novosphingobium ginsenosidimutans</name>
    <dbReference type="NCBI Taxonomy" id="1176536"/>
    <lineage>
        <taxon>Bacteria</taxon>
        <taxon>Pseudomonadati</taxon>
        <taxon>Pseudomonadota</taxon>
        <taxon>Alphaproteobacteria</taxon>
        <taxon>Sphingomonadales</taxon>
        <taxon>Sphingomonadaceae</taxon>
        <taxon>Novosphingobium</taxon>
    </lineage>
</organism>
<sequence>MNRLARLLRSHFLVGTVVLVGLGVVAGGMLVSALFRWSLVSGYHEELSVHIDELAALVAIDPQGQPFMLRRLSDPRYLPRGSGYYWQVSRDGYKTITSPSLGEARLDPGLASTDRLRMVWTEGPSGPMLEYARQVPRVGGPPLRLQIATDERLIDEAMAQFNRSLALALGIFALLLIIAVVLRVRFGLKPLARLTQDVADVRTGRAEQMVSEYSSDVTPLVNELNNLIEASKESVSRSRLVAGNLAHGLRTPLSILIDEAENLRQAGKTDAADTILREARTMQRQIDLHLARARSAAVLPFRGQSTSLGVVAERLVTAFRRLYYDRGIAFVLKRSGNVQVACDEVDLIEILSNLLDNAGKWAVSRCTLKWQVHDSRVNIEIEDDGPGLAAEQREAMFQSGARLDSVTAGSGLGLAISRDLARGYGGEVKLEDTPLRGLRAIIDLPKA</sequence>
<dbReference type="InterPro" id="IPR004358">
    <property type="entry name" value="Sig_transdc_His_kin-like_C"/>
</dbReference>
<proteinExistence type="predicted"/>
<evidence type="ECO:0000313" key="12">
    <source>
        <dbReference type="EMBL" id="QEA15192.1"/>
    </source>
</evidence>
<dbReference type="InterPro" id="IPR003594">
    <property type="entry name" value="HATPase_dom"/>
</dbReference>
<dbReference type="InterPro" id="IPR003661">
    <property type="entry name" value="HisK_dim/P_dom"/>
</dbReference>
<evidence type="ECO:0000256" key="4">
    <source>
        <dbReference type="ARBA" id="ARBA00022553"/>
    </source>
</evidence>
<dbReference type="GO" id="GO:0000155">
    <property type="term" value="F:phosphorelay sensor kinase activity"/>
    <property type="evidence" value="ECO:0007669"/>
    <property type="project" value="InterPro"/>
</dbReference>
<evidence type="ECO:0000256" key="10">
    <source>
        <dbReference type="SAM" id="Phobius"/>
    </source>
</evidence>
<feature type="domain" description="Histidine kinase" evidence="11">
    <location>
        <begin position="244"/>
        <end position="447"/>
    </location>
</feature>
<gene>
    <name evidence="12" type="ORF">FRF71_03015</name>
</gene>
<dbReference type="AlphaFoldDB" id="A0A5B8S2D4"/>
<dbReference type="Gene3D" id="1.10.287.130">
    <property type="match status" value="1"/>
</dbReference>
<comment type="catalytic activity">
    <reaction evidence="1">
        <text>ATP + protein L-histidine = ADP + protein N-phospho-L-histidine.</text>
        <dbReference type="EC" id="2.7.13.3"/>
    </reaction>
</comment>
<dbReference type="SUPFAM" id="SSF47384">
    <property type="entry name" value="Homodimeric domain of signal transducing histidine kinase"/>
    <property type="match status" value="1"/>
</dbReference>
<dbReference type="PROSITE" id="PS50109">
    <property type="entry name" value="HIS_KIN"/>
    <property type="match status" value="1"/>
</dbReference>
<evidence type="ECO:0000259" key="11">
    <source>
        <dbReference type="PROSITE" id="PS50109"/>
    </source>
</evidence>
<dbReference type="CDD" id="cd00082">
    <property type="entry name" value="HisKA"/>
    <property type="match status" value="1"/>
</dbReference>
<keyword evidence="7 12" id="KW-0418">Kinase</keyword>
<evidence type="ECO:0000256" key="3">
    <source>
        <dbReference type="ARBA" id="ARBA00012438"/>
    </source>
</evidence>
<dbReference type="PRINTS" id="PR00344">
    <property type="entry name" value="BCTRLSENSOR"/>
</dbReference>
<dbReference type="OrthoDB" id="9809567at2"/>
<dbReference type="RefSeq" id="WP_147089173.1">
    <property type="nucleotide sequence ID" value="NZ_BAABJD010000001.1"/>
</dbReference>
<dbReference type="PANTHER" id="PTHR45436">
    <property type="entry name" value="SENSOR HISTIDINE KINASE YKOH"/>
    <property type="match status" value="1"/>
</dbReference>
<comment type="subcellular location">
    <subcellularLocation>
        <location evidence="2">Membrane</location>
    </subcellularLocation>
</comment>
<dbReference type="EC" id="2.7.13.3" evidence="3"/>
<dbReference type="KEGG" id="ngf:FRF71_03015"/>
<dbReference type="PANTHER" id="PTHR45436:SF5">
    <property type="entry name" value="SENSOR HISTIDINE KINASE TRCS"/>
    <property type="match status" value="1"/>
</dbReference>
<dbReference type="InterPro" id="IPR036890">
    <property type="entry name" value="HATPase_C_sf"/>
</dbReference>
<evidence type="ECO:0000313" key="13">
    <source>
        <dbReference type="Proteomes" id="UP000321172"/>
    </source>
</evidence>
<evidence type="ECO:0000256" key="7">
    <source>
        <dbReference type="ARBA" id="ARBA00022777"/>
    </source>
</evidence>
<keyword evidence="8 10" id="KW-1133">Transmembrane helix</keyword>
<evidence type="ECO:0000256" key="2">
    <source>
        <dbReference type="ARBA" id="ARBA00004370"/>
    </source>
</evidence>
<dbReference type="EMBL" id="CP042345">
    <property type="protein sequence ID" value="QEA15192.1"/>
    <property type="molecule type" value="Genomic_DNA"/>
</dbReference>
<reference evidence="12 13" key="1">
    <citation type="journal article" date="2013" name="J. Microbiol. Biotechnol.">
        <title>Novosphingobium ginsenosidimutans sp. nov., with the ability to convert ginsenoside.</title>
        <authorList>
            <person name="Kim J.K."/>
            <person name="He D."/>
            <person name="Liu Q.M."/>
            <person name="Park H.Y."/>
            <person name="Jung M.S."/>
            <person name="Yoon M.H."/>
            <person name="Kim S.C."/>
            <person name="Im W.T."/>
        </authorList>
    </citation>
    <scope>NUCLEOTIDE SEQUENCE [LARGE SCALE GENOMIC DNA]</scope>
    <source>
        <strain evidence="12 13">FW-6</strain>
    </source>
</reference>
<evidence type="ECO:0000256" key="6">
    <source>
        <dbReference type="ARBA" id="ARBA00022692"/>
    </source>
</evidence>
<feature type="transmembrane region" description="Helical" evidence="10">
    <location>
        <begin position="165"/>
        <end position="184"/>
    </location>
</feature>
<dbReference type="InterPro" id="IPR036097">
    <property type="entry name" value="HisK_dim/P_sf"/>
</dbReference>
<dbReference type="Gene3D" id="3.30.565.10">
    <property type="entry name" value="Histidine kinase-like ATPase, C-terminal domain"/>
    <property type="match status" value="1"/>
</dbReference>
<dbReference type="GO" id="GO:0005886">
    <property type="term" value="C:plasma membrane"/>
    <property type="evidence" value="ECO:0007669"/>
    <property type="project" value="TreeGrafter"/>
</dbReference>
<feature type="transmembrane region" description="Helical" evidence="10">
    <location>
        <begin position="12"/>
        <end position="35"/>
    </location>
</feature>